<keyword evidence="2" id="KW-1185">Reference proteome</keyword>
<gene>
    <name evidence="1" type="ORF">MARGE09_P4076</name>
</gene>
<evidence type="ECO:0000313" key="2">
    <source>
        <dbReference type="Proteomes" id="UP001320119"/>
    </source>
</evidence>
<dbReference type="AlphaFoldDB" id="A0AAN2BM82"/>
<dbReference type="EMBL" id="AP023086">
    <property type="protein sequence ID" value="BCD99874.1"/>
    <property type="molecule type" value="Genomic_DNA"/>
</dbReference>
<organism evidence="1 2">
    <name type="scientific">Marinagarivorans cellulosilyticus</name>
    <dbReference type="NCBI Taxonomy" id="2721545"/>
    <lineage>
        <taxon>Bacteria</taxon>
        <taxon>Pseudomonadati</taxon>
        <taxon>Pseudomonadota</taxon>
        <taxon>Gammaproteobacteria</taxon>
        <taxon>Cellvibrionales</taxon>
        <taxon>Cellvibrionaceae</taxon>
        <taxon>Marinagarivorans</taxon>
    </lineage>
</organism>
<sequence>MSSESLCYLKCSYNSLRAFWVPHPTILIGSLLIAPIGSTQEVTSSSEDSKYLIVALSDKSHDWVSGKVDSLASNIDTYFASGTLADRKNTSYVSVQWTNTYSHLNYYDNRLKVRGRLDLPGTKERFNLFFDSDPEEHDSLSSRVLRSNRASEKEDGVLGIGLKNKSSSFKVKHGIGLSSGDPIDVFYRFKLNYNTQINDHWESYFSQYIWHYHQKSWGERTQGQLTFKANEFWEISTTSEAQYEHRYKNFEFAQIFSLHRYISNSQNLQYNIGALATDKPDFNVTDYFLSFDYRQRMYKDWLYMSVVPELLWIRGERIHVENNDFRKKGFDPTISLHFEIIFSGQPEYRYRNMYKQPAIK</sequence>
<dbReference type="KEGG" id="marq:MARGE09_P4076"/>
<protein>
    <submittedName>
        <fullName evidence="1">Uncharacterized protein</fullName>
    </submittedName>
</protein>
<name>A0AAN2BM82_9GAMM</name>
<accession>A0AAN2BM82</accession>
<evidence type="ECO:0000313" key="1">
    <source>
        <dbReference type="EMBL" id="BCD99874.1"/>
    </source>
</evidence>
<dbReference type="Proteomes" id="UP001320119">
    <property type="component" value="Chromosome"/>
</dbReference>
<proteinExistence type="predicted"/>
<reference evidence="1 2" key="1">
    <citation type="journal article" date="2022" name="IScience">
        <title>An ultrasensitive nanofiber-based assay for enzymatic hydrolysis and deep-sea microbial degradation of cellulose.</title>
        <authorList>
            <person name="Tsudome M."/>
            <person name="Tachioka M."/>
            <person name="Miyazaki M."/>
            <person name="Uchimura K."/>
            <person name="Tsuda M."/>
            <person name="Takaki Y."/>
            <person name="Deguchi S."/>
        </authorList>
    </citation>
    <scope>NUCLEOTIDE SEQUENCE [LARGE SCALE GENOMIC DNA]</scope>
    <source>
        <strain evidence="1 2">GE09</strain>
    </source>
</reference>